<dbReference type="PANTHER" id="PTHR30270:SF0">
    <property type="entry name" value="THIAMINE-MONOPHOSPHATE KINASE"/>
    <property type="match status" value="1"/>
</dbReference>
<feature type="binding site" evidence="2">
    <location>
        <position position="63"/>
    </location>
    <ligand>
        <name>Mg(2+)</name>
        <dbReference type="ChEBI" id="CHEBI:18420"/>
        <label>4</label>
    </ligand>
</feature>
<reference evidence="5 6" key="1">
    <citation type="journal article" date="2003" name="Proc. Natl. Acad. Sci. U.S.A.">
        <title>Complete genome sequence of the Q-fever pathogen, Coxiella burnetii.</title>
        <authorList>
            <person name="Seshadri R."/>
            <person name="Paulsen I.T."/>
            <person name="Eisen J.A."/>
            <person name="Read T.D."/>
            <person name="Nelson K.E."/>
            <person name="Nelson W.C."/>
            <person name="Ward N.L."/>
            <person name="Tettelin H."/>
            <person name="Davidsen T.M."/>
            <person name="Beanan M.J."/>
            <person name="Deboy R.T."/>
            <person name="Daugherty S.C."/>
            <person name="Brinkac L.M."/>
            <person name="Madupu R."/>
            <person name="Dodson R.J."/>
            <person name="Khouri H.M."/>
            <person name="Lee K.H."/>
            <person name="Carty H.A."/>
            <person name="Scanlan D."/>
            <person name="Heinzen R.A."/>
            <person name="Thompson H.A."/>
            <person name="Samuel J.E."/>
            <person name="Fraser C.M."/>
            <person name="Heidelberg J.F."/>
        </authorList>
    </citation>
    <scope>NUCLEOTIDE SEQUENCE [LARGE SCALE GENOMIC DNA]</scope>
    <source>
        <strain evidence="6">RSA 493 / Nine Mile phase I</strain>
    </source>
</reference>
<dbReference type="RefSeq" id="NP_820399.1">
    <property type="nucleotide sequence ID" value="NC_002971.4"/>
</dbReference>
<dbReference type="HAMAP" id="MF_02128">
    <property type="entry name" value="TMP_kinase"/>
    <property type="match status" value="1"/>
</dbReference>
<comment type="function">
    <text evidence="2">Catalyzes the ATP-dependent phosphorylation of thiamine-monophosphate (TMP) to form thiamine-pyrophosphate (TPP), the active form of vitamin B1.</text>
</comment>
<keyword evidence="2 5" id="KW-0808">Transferase</keyword>
<dbReference type="Proteomes" id="UP000002671">
    <property type="component" value="Chromosome"/>
</dbReference>
<dbReference type="STRING" id="227377.CBU_1415"/>
<feature type="binding site" evidence="2">
    <location>
        <position position="93"/>
    </location>
    <ligand>
        <name>Mg(2+)</name>
        <dbReference type="ChEBI" id="CHEBI:18420"/>
        <label>4</label>
    </ligand>
</feature>
<feature type="binding site" evidence="2">
    <location>
        <position position="276"/>
    </location>
    <ligand>
        <name>substrate</name>
    </ligand>
</feature>
<feature type="binding site" evidence="2">
    <location>
        <position position="227"/>
    </location>
    <ligand>
        <name>ATP</name>
        <dbReference type="ChEBI" id="CHEBI:30616"/>
    </ligand>
</feature>
<keyword evidence="1 2" id="KW-0784">Thiamine biosynthesis</keyword>
<feature type="binding site" evidence="2">
    <location>
        <position position="93"/>
    </location>
    <ligand>
        <name>Mg(2+)</name>
        <dbReference type="ChEBI" id="CHEBI:18420"/>
        <label>3</label>
    </ligand>
</feature>
<comment type="caution">
    <text evidence="2">Lacks conserved residue(s) required for the propagation of feature annotation.</text>
</comment>
<evidence type="ECO:0000259" key="4">
    <source>
        <dbReference type="Pfam" id="PF02769"/>
    </source>
</evidence>
<keyword evidence="2" id="KW-0547">Nucleotide-binding</keyword>
<dbReference type="GO" id="GO:0009030">
    <property type="term" value="F:thiamine-phosphate kinase activity"/>
    <property type="evidence" value="ECO:0000318"/>
    <property type="project" value="GO_Central"/>
</dbReference>
<feature type="binding site" evidence="2">
    <location>
        <position position="332"/>
    </location>
    <ligand>
        <name>substrate</name>
    </ligand>
</feature>
<comment type="pathway">
    <text evidence="2">Cofactor biosynthesis; thiamine diphosphate biosynthesis; thiamine diphosphate from thiamine phosphate: step 1/1.</text>
</comment>
<dbReference type="NCBIfam" id="TIGR01379">
    <property type="entry name" value="thiL"/>
    <property type="match status" value="1"/>
</dbReference>
<keyword evidence="2" id="KW-0067">ATP-binding</keyword>
<feature type="binding site" evidence="2">
    <location>
        <position position="65"/>
    </location>
    <ligand>
        <name>Mg(2+)</name>
        <dbReference type="ChEBI" id="CHEBI:18420"/>
        <label>1</label>
    </ligand>
</feature>
<dbReference type="EMBL" id="AE016828">
    <property type="protein sequence ID" value="AAO90913.1"/>
    <property type="molecule type" value="Genomic_DNA"/>
</dbReference>
<keyword evidence="2 5" id="KW-0418">Kinase</keyword>
<feature type="binding site" evidence="2">
    <location>
        <position position="228"/>
    </location>
    <ligand>
        <name>Mg(2+)</name>
        <dbReference type="ChEBI" id="CHEBI:18420"/>
        <label>5</label>
    </ligand>
</feature>
<dbReference type="Pfam" id="PF02769">
    <property type="entry name" value="AIRS_C"/>
    <property type="match status" value="1"/>
</dbReference>
<dbReference type="GO" id="GO:0009228">
    <property type="term" value="P:thiamine biosynthetic process"/>
    <property type="evidence" value="ECO:0000318"/>
    <property type="project" value="GO_Central"/>
</dbReference>
<organism evidence="5 6">
    <name type="scientific">Coxiella burnetii (strain RSA 493 / Nine Mile phase I)</name>
    <dbReference type="NCBI Taxonomy" id="227377"/>
    <lineage>
        <taxon>Bacteria</taxon>
        <taxon>Pseudomonadati</taxon>
        <taxon>Pseudomonadota</taxon>
        <taxon>Gammaproteobacteria</taxon>
        <taxon>Legionellales</taxon>
        <taxon>Coxiellaceae</taxon>
        <taxon>Coxiella</taxon>
    </lineage>
</organism>
<evidence type="ECO:0000256" key="1">
    <source>
        <dbReference type="ARBA" id="ARBA00022977"/>
    </source>
</evidence>
<dbReference type="CDD" id="cd02194">
    <property type="entry name" value="ThiL"/>
    <property type="match status" value="1"/>
</dbReference>
<dbReference type="AlphaFoldDB" id="Q83BT7"/>
<dbReference type="GO" id="GO:0000287">
    <property type="term" value="F:magnesium ion binding"/>
    <property type="evidence" value="ECO:0007669"/>
    <property type="project" value="UniProtKB-UniRule"/>
</dbReference>
<dbReference type="InterPro" id="IPR036921">
    <property type="entry name" value="PurM-like_N_sf"/>
</dbReference>
<name>Q83BT7_COXBU</name>
<proteinExistence type="inferred from homology"/>
<dbReference type="Pfam" id="PF00586">
    <property type="entry name" value="AIRS"/>
    <property type="match status" value="1"/>
</dbReference>
<dbReference type="PIRSF" id="PIRSF005303">
    <property type="entry name" value="Thiam_monoph_kin"/>
    <property type="match status" value="1"/>
</dbReference>
<dbReference type="PATRIC" id="fig|227377.7.peg.1415"/>
<dbReference type="SUPFAM" id="SSF56042">
    <property type="entry name" value="PurM C-terminal domain-like"/>
    <property type="match status" value="1"/>
</dbReference>
<dbReference type="Gene3D" id="3.90.650.10">
    <property type="entry name" value="PurM-like C-terminal domain"/>
    <property type="match status" value="1"/>
</dbReference>
<comment type="catalytic activity">
    <reaction evidence="2">
        <text>thiamine phosphate + ATP = thiamine diphosphate + ADP</text>
        <dbReference type="Rhea" id="RHEA:15913"/>
        <dbReference type="ChEBI" id="CHEBI:30616"/>
        <dbReference type="ChEBI" id="CHEBI:37575"/>
        <dbReference type="ChEBI" id="CHEBI:58937"/>
        <dbReference type="ChEBI" id="CHEBI:456216"/>
        <dbReference type="EC" id="2.7.4.16"/>
    </reaction>
</comment>
<dbReference type="GO" id="GO:0005524">
    <property type="term" value="F:ATP binding"/>
    <property type="evidence" value="ECO:0007669"/>
    <property type="project" value="UniProtKB-UniRule"/>
</dbReference>
<dbReference type="SUPFAM" id="SSF55326">
    <property type="entry name" value="PurM N-terminal domain-like"/>
    <property type="match status" value="1"/>
</dbReference>
<protein>
    <recommendedName>
        <fullName evidence="2">Thiamine-monophosphate kinase</fullName>
        <shortName evidence="2">TMP kinase</shortName>
        <shortName evidence="2">Thiamine-phosphate kinase</shortName>
        <ecNumber evidence="2">2.7.4.16</ecNumber>
    </recommendedName>
</protein>
<dbReference type="InterPro" id="IPR010918">
    <property type="entry name" value="PurM-like_C_dom"/>
</dbReference>
<feature type="binding site" evidence="2">
    <location>
        <position position="164"/>
    </location>
    <ligand>
        <name>ATP</name>
        <dbReference type="ChEBI" id="CHEBI:30616"/>
    </ligand>
</feature>
<dbReference type="HOGENOM" id="CLU_046964_3_0_6"/>
<comment type="miscellaneous">
    <text evidence="2">Reaction mechanism of ThiL seems to utilize a direct, inline transfer of the gamma-phosphate of ATP to TMP rather than a phosphorylated enzyme intermediate.</text>
</comment>
<dbReference type="eggNOG" id="COG0611">
    <property type="taxonomic scope" value="Bacteria"/>
</dbReference>
<dbReference type="PANTHER" id="PTHR30270">
    <property type="entry name" value="THIAMINE-MONOPHOSPHATE KINASE"/>
    <property type="match status" value="1"/>
</dbReference>
<evidence type="ECO:0000256" key="2">
    <source>
        <dbReference type="HAMAP-Rule" id="MF_02128"/>
    </source>
</evidence>
<keyword evidence="2" id="KW-0479">Metal-binding</keyword>
<dbReference type="Gene3D" id="3.30.1330.10">
    <property type="entry name" value="PurM-like, N-terminal domain"/>
    <property type="match status" value="1"/>
</dbReference>
<feature type="domain" description="PurM-like N-terminal" evidence="3">
    <location>
        <begin position="46"/>
        <end position="156"/>
    </location>
</feature>
<feature type="binding site" evidence="2">
    <location>
        <position position="65"/>
    </location>
    <ligand>
        <name>Mg(2+)</name>
        <dbReference type="ChEBI" id="CHEBI:18420"/>
        <label>2</label>
    </ligand>
</feature>
<accession>Q83BT7</accession>
<feature type="binding site" evidence="2">
    <location>
        <position position="93"/>
    </location>
    <ligand>
        <name>Mg(2+)</name>
        <dbReference type="ChEBI" id="CHEBI:18420"/>
        <label>2</label>
    </ligand>
</feature>
<dbReference type="InterPro" id="IPR006283">
    <property type="entry name" value="ThiL-like"/>
</dbReference>
<feature type="binding site" evidence="2">
    <location>
        <position position="48"/>
    </location>
    <ligand>
        <name>Mg(2+)</name>
        <dbReference type="ChEBI" id="CHEBI:18420"/>
        <label>4</label>
    </ligand>
</feature>
<feature type="binding site" evidence="2">
    <location>
        <position position="225"/>
    </location>
    <ligand>
        <name>Mg(2+)</name>
        <dbReference type="ChEBI" id="CHEBI:18420"/>
        <label>3</label>
    </ligand>
</feature>
<dbReference type="GeneID" id="1209321"/>
<sequence length="338" mass="37244">MRWNLRFFSPYFLWYNSLMPLTEFTIIENYFHRPKKPAKNVVVGIGDDAAVIEIPKEQQVVISVDTLVEGVHFPINTPPRDLGHKALAVSLSDIASMGAIPHTVLLALTIQKTNEIWLKAFAEGFFSLADRYQVSLIGGDVTQGPLCISITATGLIPKNEMICRNGATVGDLIYLTGTVGDAGLALALLKQNKKIDPFLLTRLNCPTPRIEAGVALRGIASAAIDISDGVVADLEKMARASQVGAKIYVERLPLSDSLKRYCPLKKAWEYALTSGDDYELCFTIPKERSEPLEEVFHSLDCECRCIGEIIQGESVTVIDPHNRPINIAKKGYEHFSNA</sequence>
<feature type="binding site" evidence="2">
    <location>
        <position position="72"/>
    </location>
    <ligand>
        <name>substrate</name>
    </ligand>
</feature>
<feature type="domain" description="PurM-like C-terminal" evidence="4">
    <location>
        <begin position="169"/>
        <end position="318"/>
    </location>
</feature>
<dbReference type="EC" id="2.7.4.16" evidence="2"/>
<reference evidence="5 6" key="2">
    <citation type="journal article" date="2009" name="Infect. Immun.">
        <title>Comparative genomics reveal extensive transposon-mediated genomic plasticity and diversity among potential effector proteins within the genus Coxiella.</title>
        <authorList>
            <person name="Beare P.A."/>
            <person name="Unsworth N."/>
            <person name="Andoh M."/>
            <person name="Voth D.E."/>
            <person name="Omsland A."/>
            <person name="Gilk S.D."/>
            <person name="Williams K.P."/>
            <person name="Sobral B.W."/>
            <person name="Kupko J.J.III."/>
            <person name="Porcella S.F."/>
            <person name="Samuel J.E."/>
            <person name="Heinzen R.A."/>
        </authorList>
    </citation>
    <scope>NUCLEOTIDE SEQUENCE [LARGE SCALE GENOMIC DNA]</scope>
    <source>
        <strain evidence="6">RSA 493 / Nine Mile phase I</strain>
    </source>
</reference>
<dbReference type="EnsemblBacteria" id="AAO90913">
    <property type="protein sequence ID" value="AAO90913"/>
    <property type="gene ID" value="CBU_1415"/>
</dbReference>
<evidence type="ECO:0000259" key="3">
    <source>
        <dbReference type="Pfam" id="PF00586"/>
    </source>
</evidence>
<comment type="similarity">
    <text evidence="2">Belongs to the thiamine-monophosphate kinase family.</text>
</comment>
<feature type="binding site" evidence="2">
    <location>
        <position position="48"/>
    </location>
    <ligand>
        <name>Mg(2+)</name>
        <dbReference type="ChEBI" id="CHEBI:18420"/>
        <label>3</label>
    </ligand>
</feature>
<keyword evidence="6" id="KW-1185">Reference proteome</keyword>
<dbReference type="KEGG" id="cbu:CBU_1415"/>
<keyword evidence="2" id="KW-0460">Magnesium</keyword>
<evidence type="ECO:0000313" key="5">
    <source>
        <dbReference type="EMBL" id="AAO90913.1"/>
    </source>
</evidence>
<dbReference type="GO" id="GO:0009229">
    <property type="term" value="P:thiamine diphosphate biosynthetic process"/>
    <property type="evidence" value="ECO:0000318"/>
    <property type="project" value="GO_Central"/>
</dbReference>
<dbReference type="OrthoDB" id="9802811at2"/>
<gene>
    <name evidence="2 5" type="primary">thiL</name>
    <name evidence="5" type="ordered locus">CBU_1415</name>
</gene>
<evidence type="ECO:0000313" key="6">
    <source>
        <dbReference type="Proteomes" id="UP000002671"/>
    </source>
</evidence>
<dbReference type="InterPro" id="IPR016188">
    <property type="entry name" value="PurM-like_N"/>
</dbReference>
<dbReference type="InterPro" id="IPR036676">
    <property type="entry name" value="PurM-like_C_sf"/>
</dbReference>
<feature type="binding site" evidence="2">
    <location>
        <begin position="139"/>
        <end position="140"/>
    </location>
    <ligand>
        <name>ATP</name>
        <dbReference type="ChEBI" id="CHEBI:30616"/>
    </ligand>
</feature>
<dbReference type="UniPathway" id="UPA00060">
    <property type="reaction ID" value="UER00142"/>
</dbReference>
<feature type="binding site" evidence="2">
    <location>
        <position position="140"/>
    </location>
    <ligand>
        <name>Mg(2+)</name>
        <dbReference type="ChEBI" id="CHEBI:18420"/>
        <label>1</label>
    </ligand>
</feature>
<dbReference type="RefSeq" id="WP_010958213.1">
    <property type="nucleotide sequence ID" value="NC_002971.4"/>
</dbReference>